<dbReference type="GeneID" id="92992346"/>
<organism evidence="2 3">
    <name type="scientific">Bartonella apis</name>
    <dbReference type="NCBI Taxonomy" id="1686310"/>
    <lineage>
        <taxon>Bacteria</taxon>
        <taxon>Pseudomonadati</taxon>
        <taxon>Pseudomonadota</taxon>
        <taxon>Alphaproteobacteria</taxon>
        <taxon>Hyphomicrobiales</taxon>
        <taxon>Bartonellaceae</taxon>
        <taxon>Bartonella</taxon>
    </lineage>
</organism>
<evidence type="ECO:0000313" key="2">
    <source>
        <dbReference type="EMBL" id="OLY43026.1"/>
    </source>
</evidence>
<dbReference type="OrthoDB" id="7926221at2"/>
<evidence type="ECO:0000313" key="3">
    <source>
        <dbReference type="Proteomes" id="UP000187344"/>
    </source>
</evidence>
<feature type="transmembrane region" description="Helical" evidence="1">
    <location>
        <begin position="6"/>
        <end position="23"/>
    </location>
</feature>
<keyword evidence="3" id="KW-1185">Reference proteome</keyword>
<comment type="caution">
    <text evidence="2">The sequence shown here is derived from an EMBL/GenBank/DDBJ whole genome shotgun (WGS) entry which is preliminary data.</text>
</comment>
<keyword evidence="1" id="KW-1133">Transmembrane helix</keyword>
<dbReference type="EMBL" id="LXYT01000003">
    <property type="protein sequence ID" value="OLY43026.1"/>
    <property type="molecule type" value="Genomic_DNA"/>
</dbReference>
<sequence length="128" mass="14841">MHKKKWIVGIVVVIIIAAIPLSFDSLVNQLGRSELYAFAQDKNYCRTKSCDEGIAYVTELLHKQSGIDEKDVPWCMATNRIYYTDLYSLNGLKVKFTNWMYETCERHELTLDDANIEIGDHDHDENDH</sequence>
<proteinExistence type="predicted"/>
<dbReference type="Proteomes" id="UP000187344">
    <property type="component" value="Unassembled WGS sequence"/>
</dbReference>
<name>A0A1R0F7T8_9HYPH</name>
<keyword evidence="1" id="KW-0472">Membrane</keyword>
<reference evidence="2 3" key="1">
    <citation type="submission" date="2016-12" db="EMBL/GenBank/DDBJ databases">
        <title>Comparative genomics of Bartonella apis.</title>
        <authorList>
            <person name="Engel P."/>
        </authorList>
    </citation>
    <scope>NUCLEOTIDE SEQUENCE [LARGE SCALE GENOMIC DNA]</scope>
    <source>
        <strain evidence="2 3">PEB0149</strain>
    </source>
</reference>
<dbReference type="AlphaFoldDB" id="A0A1R0F7T8"/>
<gene>
    <name evidence="2" type="ORF">PEB0149_004440</name>
</gene>
<evidence type="ECO:0000256" key="1">
    <source>
        <dbReference type="SAM" id="Phobius"/>
    </source>
</evidence>
<accession>A0A1R0F7T8</accession>
<dbReference type="RefSeq" id="WP_075870845.1">
    <property type="nucleotide sequence ID" value="NZ_CALYQA010000003.1"/>
</dbReference>
<protein>
    <submittedName>
        <fullName evidence="2">Uncharacterized protein</fullName>
    </submittedName>
</protein>
<keyword evidence="1" id="KW-0812">Transmembrane</keyword>